<evidence type="ECO:0000256" key="1">
    <source>
        <dbReference type="ARBA" id="ARBA00007692"/>
    </source>
</evidence>
<keyword evidence="2" id="KW-0809">Transit peptide</keyword>
<gene>
    <name evidence="3" type="ORF">CLUMA_CG012477</name>
</gene>
<dbReference type="GO" id="GO:0005759">
    <property type="term" value="C:mitochondrial matrix"/>
    <property type="evidence" value="ECO:0007669"/>
    <property type="project" value="TreeGrafter"/>
</dbReference>
<dbReference type="InterPro" id="IPR038538">
    <property type="entry name" value="MTERF_sf"/>
</dbReference>
<organism evidence="3 4">
    <name type="scientific">Clunio marinus</name>
    <dbReference type="NCBI Taxonomy" id="568069"/>
    <lineage>
        <taxon>Eukaryota</taxon>
        <taxon>Metazoa</taxon>
        <taxon>Ecdysozoa</taxon>
        <taxon>Arthropoda</taxon>
        <taxon>Hexapoda</taxon>
        <taxon>Insecta</taxon>
        <taxon>Pterygota</taxon>
        <taxon>Neoptera</taxon>
        <taxon>Endopterygota</taxon>
        <taxon>Diptera</taxon>
        <taxon>Nematocera</taxon>
        <taxon>Chironomoidea</taxon>
        <taxon>Chironomidae</taxon>
        <taxon>Clunio</taxon>
    </lineage>
</organism>
<keyword evidence="4" id="KW-1185">Reference proteome</keyword>
<reference evidence="3 4" key="1">
    <citation type="submission" date="2015-04" db="EMBL/GenBank/DDBJ databases">
        <authorList>
            <person name="Syromyatnikov M.Y."/>
            <person name="Popov V.N."/>
        </authorList>
    </citation>
    <scope>NUCLEOTIDE SEQUENCE [LARGE SCALE GENOMIC DNA]</scope>
</reference>
<dbReference type="InterPro" id="IPR003690">
    <property type="entry name" value="MTERF"/>
</dbReference>
<dbReference type="OrthoDB" id="75923at2759"/>
<dbReference type="Proteomes" id="UP000183832">
    <property type="component" value="Unassembled WGS sequence"/>
</dbReference>
<evidence type="ECO:0000256" key="2">
    <source>
        <dbReference type="ARBA" id="ARBA00022946"/>
    </source>
</evidence>
<evidence type="ECO:0000313" key="3">
    <source>
        <dbReference type="EMBL" id="CRK99140.1"/>
    </source>
</evidence>
<sequence>MIRNVIILYAFKRNQPLISKVPSSLFRSVHNSRYKFSEENVNFSDLGDEFVSHVDEPSKKVTFQQVLETYQSKFGVSRDEAKELVLEGKTKFKISLEKISQTFKLLAAFKISLDNINKNNWVITAPLEYLEGKLRAIENLEPRDINDFFPLINADTLALLKASNIVKKERNEIPKGNRIYYIADRLNIEPVLLSQYVAKHMFIFEVPFTFIINNLDLMLEFGMSSENIMRNLSAFRCFPSSARQRLERCRSVGMKNLKPWLMRTPDKRLNLVLARSIKKIETIGDKSIAEYLSERLNTDIEEMNYILSKNKKILSTHVPKIKDFLDFLLIEEKFTQERVLSSITILCHSLETTRQRLDVLKKLGHPPSTLAILCQSKRKYDSYINKILESKK</sequence>
<evidence type="ECO:0000313" key="4">
    <source>
        <dbReference type="Proteomes" id="UP000183832"/>
    </source>
</evidence>
<dbReference type="GO" id="GO:0003676">
    <property type="term" value="F:nucleic acid binding"/>
    <property type="evidence" value="ECO:0007669"/>
    <property type="project" value="InterPro"/>
</dbReference>
<comment type="similarity">
    <text evidence="1">Belongs to the mTERF family.</text>
</comment>
<dbReference type="AlphaFoldDB" id="A0A1J1IHY1"/>
<proteinExistence type="inferred from homology"/>
<dbReference type="EMBL" id="CVRI01000049">
    <property type="protein sequence ID" value="CRK99140.1"/>
    <property type="molecule type" value="Genomic_DNA"/>
</dbReference>
<dbReference type="GO" id="GO:0006393">
    <property type="term" value="P:termination of mitochondrial transcription"/>
    <property type="evidence" value="ECO:0007669"/>
    <property type="project" value="TreeGrafter"/>
</dbReference>
<protein>
    <submittedName>
        <fullName evidence="3">CLUMA_CG012477, isoform A</fullName>
    </submittedName>
</protein>
<name>A0A1J1IHY1_9DIPT</name>
<accession>A0A1J1IHY1</accession>
<dbReference type="PANTHER" id="PTHR15437">
    <property type="entry name" value="TRANSCRIPTION TERMINATION FACTOR, MITOCHONDRIAL"/>
    <property type="match status" value="1"/>
</dbReference>
<dbReference type="PANTHER" id="PTHR15437:SF6">
    <property type="entry name" value="TRANSCRIPTION TERMINATION FACTOR, MITOCHONDRIAL"/>
    <property type="match status" value="1"/>
</dbReference>
<dbReference type="Gene3D" id="1.25.70.10">
    <property type="entry name" value="Transcription termination factor 3, mitochondrial"/>
    <property type="match status" value="1"/>
</dbReference>